<dbReference type="Proteomes" id="UP000282195">
    <property type="component" value="Chromosome"/>
</dbReference>
<dbReference type="KEGG" id="rjg:CCGE525_15490"/>
<keyword evidence="1" id="KW-0805">Transcription regulation</keyword>
<evidence type="ECO:0000256" key="2">
    <source>
        <dbReference type="ARBA" id="ARBA00023125"/>
    </source>
</evidence>
<evidence type="ECO:0000313" key="7">
    <source>
        <dbReference type="Proteomes" id="UP000282195"/>
    </source>
</evidence>
<reference evidence="6 7" key="1">
    <citation type="submission" date="2018-10" db="EMBL/GenBank/DDBJ databases">
        <title>Rhizobium etli, R. leguminosarum and a new Rhizobium genospecies from Phaseolus dumosus.</title>
        <authorList>
            <person name="Ramirez-Puebla S.T."/>
            <person name="Rogel-Hernandez M.A."/>
            <person name="Guerrero G."/>
            <person name="Ormeno-Orrillo E."/>
            <person name="Martinez-Romero J.C."/>
            <person name="Negrete-Yankelevich S."/>
            <person name="Martinez-Romero E."/>
        </authorList>
    </citation>
    <scope>NUCLEOTIDE SEQUENCE [LARGE SCALE GENOMIC DNA]</scope>
    <source>
        <strain evidence="6 7">CCGE525</strain>
    </source>
</reference>
<evidence type="ECO:0000256" key="1">
    <source>
        <dbReference type="ARBA" id="ARBA00023015"/>
    </source>
</evidence>
<dbReference type="Gene3D" id="3.30.450.40">
    <property type="match status" value="1"/>
</dbReference>
<dbReference type="InterPro" id="IPR005471">
    <property type="entry name" value="Tscrpt_reg_IclR_N"/>
</dbReference>
<organism evidence="6 7">
    <name type="scientific">Rhizobium jaguaris</name>
    <dbReference type="NCBI Taxonomy" id="1312183"/>
    <lineage>
        <taxon>Bacteria</taxon>
        <taxon>Pseudomonadati</taxon>
        <taxon>Pseudomonadota</taxon>
        <taxon>Alphaproteobacteria</taxon>
        <taxon>Hyphomicrobiales</taxon>
        <taxon>Rhizobiaceae</taxon>
        <taxon>Rhizobium/Agrobacterium group</taxon>
        <taxon>Rhizobium</taxon>
    </lineage>
</organism>
<dbReference type="InterPro" id="IPR036388">
    <property type="entry name" value="WH-like_DNA-bd_sf"/>
</dbReference>
<dbReference type="AlphaFoldDB" id="A0A387FQV0"/>
<dbReference type="InterPro" id="IPR014757">
    <property type="entry name" value="Tscrpt_reg_IclR_C"/>
</dbReference>
<dbReference type="SMART" id="SM00346">
    <property type="entry name" value="HTH_ICLR"/>
    <property type="match status" value="1"/>
</dbReference>
<protein>
    <submittedName>
        <fullName evidence="6">IclR family transcriptional regulator</fullName>
    </submittedName>
</protein>
<evidence type="ECO:0000313" key="6">
    <source>
        <dbReference type="EMBL" id="AYG60057.1"/>
    </source>
</evidence>
<dbReference type="Pfam" id="PF09339">
    <property type="entry name" value="HTH_IclR"/>
    <property type="match status" value="1"/>
</dbReference>
<sequence>MHSVEKGVVAFMEEKDLHGRVQSVERAMMLLEVLGEDDEGNRLTDLVSRTGLAPSTVHRILTTLEQRQFIQFNPTDRLWHIGRQTFAIGSAFARQRSFVAPALPFLRRLRDQTHETANLGVVEDGEVVLINQVESREIARAINRIGGRVPMPASGMGKAILASYSQEDVTAVLSRSGLRRFTANTLTRRSALEAQLETVRENGYAIDDEEFTTGLRCVAAAVHNYQGESVCAISVSGLPSRIPMERVPALGRLVAETAQELTLALGGAMPG</sequence>
<keyword evidence="3" id="KW-0804">Transcription</keyword>
<dbReference type="EMBL" id="CP032694">
    <property type="protein sequence ID" value="AYG60057.1"/>
    <property type="molecule type" value="Genomic_DNA"/>
</dbReference>
<dbReference type="SUPFAM" id="SSF55781">
    <property type="entry name" value="GAF domain-like"/>
    <property type="match status" value="1"/>
</dbReference>
<accession>A0A387FQV0</accession>
<evidence type="ECO:0000259" key="5">
    <source>
        <dbReference type="PROSITE" id="PS51078"/>
    </source>
</evidence>
<dbReference type="PANTHER" id="PTHR30136:SF24">
    <property type="entry name" value="HTH-TYPE TRANSCRIPTIONAL REPRESSOR ALLR"/>
    <property type="match status" value="1"/>
</dbReference>
<name>A0A387FQV0_9HYPH</name>
<proteinExistence type="predicted"/>
<feature type="domain" description="HTH iclR-type" evidence="4">
    <location>
        <begin position="21"/>
        <end position="83"/>
    </location>
</feature>
<dbReference type="GO" id="GO:0003677">
    <property type="term" value="F:DNA binding"/>
    <property type="evidence" value="ECO:0007669"/>
    <property type="project" value="UniProtKB-KW"/>
</dbReference>
<dbReference type="GO" id="GO:0045892">
    <property type="term" value="P:negative regulation of DNA-templated transcription"/>
    <property type="evidence" value="ECO:0007669"/>
    <property type="project" value="TreeGrafter"/>
</dbReference>
<gene>
    <name evidence="6" type="ORF">CCGE525_15490</name>
</gene>
<dbReference type="GO" id="GO:0003700">
    <property type="term" value="F:DNA-binding transcription factor activity"/>
    <property type="evidence" value="ECO:0007669"/>
    <property type="project" value="TreeGrafter"/>
</dbReference>
<evidence type="ECO:0000256" key="3">
    <source>
        <dbReference type="ARBA" id="ARBA00023163"/>
    </source>
</evidence>
<keyword evidence="2" id="KW-0238">DNA-binding</keyword>
<keyword evidence="7" id="KW-1185">Reference proteome</keyword>
<dbReference type="InterPro" id="IPR050707">
    <property type="entry name" value="HTH_MetabolicPath_Reg"/>
</dbReference>
<dbReference type="SUPFAM" id="SSF46785">
    <property type="entry name" value="Winged helix' DNA-binding domain"/>
    <property type="match status" value="1"/>
</dbReference>
<dbReference type="Pfam" id="PF01614">
    <property type="entry name" value="IclR_C"/>
    <property type="match status" value="1"/>
</dbReference>
<dbReference type="PANTHER" id="PTHR30136">
    <property type="entry name" value="HELIX-TURN-HELIX TRANSCRIPTIONAL REGULATOR, ICLR FAMILY"/>
    <property type="match status" value="1"/>
</dbReference>
<dbReference type="Gene3D" id="1.10.10.10">
    <property type="entry name" value="Winged helix-like DNA-binding domain superfamily/Winged helix DNA-binding domain"/>
    <property type="match status" value="1"/>
</dbReference>
<evidence type="ECO:0000259" key="4">
    <source>
        <dbReference type="PROSITE" id="PS51077"/>
    </source>
</evidence>
<dbReference type="PROSITE" id="PS51077">
    <property type="entry name" value="HTH_ICLR"/>
    <property type="match status" value="1"/>
</dbReference>
<dbReference type="InterPro" id="IPR029016">
    <property type="entry name" value="GAF-like_dom_sf"/>
</dbReference>
<dbReference type="PROSITE" id="PS51078">
    <property type="entry name" value="ICLR_ED"/>
    <property type="match status" value="1"/>
</dbReference>
<dbReference type="OrthoDB" id="9807558at2"/>
<dbReference type="InterPro" id="IPR036390">
    <property type="entry name" value="WH_DNA-bd_sf"/>
</dbReference>
<feature type="domain" description="IclR-ED" evidence="5">
    <location>
        <begin position="84"/>
        <end position="267"/>
    </location>
</feature>